<dbReference type="HOGENOM" id="CLU_1906917_0_0_1"/>
<name>I1S815_GIBZE</name>
<keyword evidence="3" id="KW-1185">Reference proteome</keyword>
<organism evidence="1 3">
    <name type="scientific">Gibberella zeae (strain ATCC MYA-4620 / CBS 123657 / FGSC 9075 / NRRL 31084 / PH-1)</name>
    <name type="common">Wheat head blight fungus</name>
    <name type="synonym">Fusarium graminearum</name>
    <dbReference type="NCBI Taxonomy" id="229533"/>
    <lineage>
        <taxon>Eukaryota</taxon>
        <taxon>Fungi</taxon>
        <taxon>Dikarya</taxon>
        <taxon>Ascomycota</taxon>
        <taxon>Pezizomycotina</taxon>
        <taxon>Sordariomycetes</taxon>
        <taxon>Hypocreomycetidae</taxon>
        <taxon>Hypocreales</taxon>
        <taxon>Nectriaceae</taxon>
        <taxon>Fusarium</taxon>
    </lineage>
</organism>
<reference evidence="1 3" key="3">
    <citation type="journal article" date="2015" name="BMC Genomics">
        <title>The completed genome sequence of the pathogenic ascomycete fungus Fusarium graminearum.</title>
        <authorList>
            <person name="King R."/>
            <person name="Urban M."/>
            <person name="Hammond-Kosack M.C."/>
            <person name="Hassani-Pak K."/>
            <person name="Hammond-Kosack K.E."/>
        </authorList>
    </citation>
    <scope>NUCLEOTIDE SEQUENCE [LARGE SCALE GENOMIC DNA]</scope>
    <source>
        <strain evidence="3">ATCC MYA-4620 / CBS 123657 / FGSC 9075 / NRRL 31084 / PH-1</strain>
        <strain evidence="1">PH-1</strain>
    </source>
</reference>
<accession>A0A098DS76</accession>
<reference evidence="2 3" key="1">
    <citation type="journal article" date="2007" name="Science">
        <title>The Fusarium graminearum genome reveals a link between localized polymorphism and pathogen specialization.</title>
        <authorList>
            <person name="Cuomo C.A."/>
            <person name="Gueldener U."/>
            <person name="Xu J.-R."/>
            <person name="Trail F."/>
            <person name="Turgeon B.G."/>
            <person name="Di Pietro A."/>
            <person name="Walton J.D."/>
            <person name="Ma L.-J."/>
            <person name="Baker S.E."/>
            <person name="Rep M."/>
            <person name="Adam G."/>
            <person name="Antoniw J."/>
            <person name="Baldwin T."/>
            <person name="Calvo S.E."/>
            <person name="Chang Y.-L."/>
            <person name="DeCaprio D."/>
            <person name="Gale L.R."/>
            <person name="Gnerre S."/>
            <person name="Goswami R.S."/>
            <person name="Hammond-Kosack K."/>
            <person name="Harris L.J."/>
            <person name="Hilburn K."/>
            <person name="Kennell J.C."/>
            <person name="Kroken S."/>
            <person name="Magnuson J.K."/>
            <person name="Mannhaupt G."/>
            <person name="Mauceli E.W."/>
            <person name="Mewes H.-W."/>
            <person name="Mitterbauer R."/>
            <person name="Muehlbauer G."/>
            <person name="Muensterkoetter M."/>
            <person name="Nelson D."/>
            <person name="O'Donnell K."/>
            <person name="Ouellet T."/>
            <person name="Qi W."/>
            <person name="Quesneville H."/>
            <person name="Roncero M.I.G."/>
            <person name="Seong K.-Y."/>
            <person name="Tetko I.V."/>
            <person name="Urban M."/>
            <person name="Waalwijk C."/>
            <person name="Ward T.J."/>
            <person name="Yao J."/>
            <person name="Birren B.W."/>
            <person name="Kistler H.C."/>
        </authorList>
    </citation>
    <scope>NUCLEOTIDE SEQUENCE [LARGE SCALE GENOMIC DNA]</scope>
    <source>
        <strain evidence="3">ATCC MYA-4620 / CBS 123657 / FGSC 9075 / NRRL 31084 / PH-1</strain>
        <strain evidence="2">PH-1 / ATCC MYA-4620 / FGSC 9075 / NRRL 31084</strain>
    </source>
</reference>
<dbReference type="AlphaFoldDB" id="I1S815"/>
<dbReference type="EMBL" id="HG970335">
    <property type="protein sequence ID" value="CEF84716.1"/>
    <property type="molecule type" value="Genomic_DNA"/>
</dbReference>
<proteinExistence type="predicted"/>
<reference evidence="2" key="4">
    <citation type="submission" date="2017-01" db="UniProtKB">
        <authorList>
            <consortium name="EnsemblFungi"/>
        </authorList>
    </citation>
    <scope>IDENTIFICATION</scope>
    <source>
        <strain evidence="2">PH-1 / ATCC MYA-4620 / FGSC 9075 / NRRL 31084</strain>
    </source>
</reference>
<gene>
    <name evidence="1" type="ORF">FGRAMPH1_01T23209</name>
</gene>
<dbReference type="InParanoid" id="I1S815"/>
<dbReference type="RefSeq" id="XP_011326448.1">
    <property type="nucleotide sequence ID" value="XM_011328146.1"/>
</dbReference>
<dbReference type="KEGG" id="fgr:FGSG_12990"/>
<dbReference type="Proteomes" id="UP000070720">
    <property type="component" value="Chromosome 4"/>
</dbReference>
<evidence type="ECO:0000313" key="2">
    <source>
        <dbReference type="EnsemblFungi" id="CEF84716"/>
    </source>
</evidence>
<dbReference type="VEuPathDB" id="FungiDB:FGRAMPH1_01G23209"/>
<dbReference type="EnsemblFungi" id="CEF84716">
    <property type="protein sequence ID" value="CEF84716"/>
    <property type="gene ID" value="FGRRES_12990"/>
</dbReference>
<sequence>MITSNSPTIQPIPSSPQCCPLSLTSRFTAVVPSRTFFETRLEREKMNLVPTMPSSASNKQRCSFSQSLRHNAPFDTPTPPNRGTVLYMLATPSRLPSSCASQAKTKIRVKDMQRLPKQESKFLRKTMSDSYSM</sequence>
<accession>I1S815</accession>
<reference evidence="2 3" key="2">
    <citation type="journal article" date="2010" name="Nature">
        <title>Comparative genomics reveals mobile pathogenicity chromosomes in Fusarium.</title>
        <authorList>
            <person name="Ma L.J."/>
            <person name="van der Does H.C."/>
            <person name="Borkovich K.A."/>
            <person name="Coleman J.J."/>
            <person name="Daboussi M.J."/>
            <person name="Di Pietro A."/>
            <person name="Dufresne M."/>
            <person name="Freitag M."/>
            <person name="Grabherr M."/>
            <person name="Henrissat B."/>
            <person name="Houterman P.M."/>
            <person name="Kang S."/>
            <person name="Shim W.B."/>
            <person name="Woloshuk C."/>
            <person name="Xie X."/>
            <person name="Xu J.R."/>
            <person name="Antoniw J."/>
            <person name="Baker S.E."/>
            <person name="Bluhm B.H."/>
            <person name="Breakspear A."/>
            <person name="Brown D.W."/>
            <person name="Butchko R.A."/>
            <person name="Chapman S."/>
            <person name="Coulson R."/>
            <person name="Coutinho P.M."/>
            <person name="Danchin E.G."/>
            <person name="Diener A."/>
            <person name="Gale L.R."/>
            <person name="Gardiner D.M."/>
            <person name="Goff S."/>
            <person name="Hammond-Kosack K.E."/>
            <person name="Hilburn K."/>
            <person name="Hua-Van A."/>
            <person name="Jonkers W."/>
            <person name="Kazan K."/>
            <person name="Kodira C.D."/>
            <person name="Koehrsen M."/>
            <person name="Kumar L."/>
            <person name="Lee Y.H."/>
            <person name="Li L."/>
            <person name="Manners J.M."/>
            <person name="Miranda-Saavedra D."/>
            <person name="Mukherjee M."/>
            <person name="Park G."/>
            <person name="Park J."/>
            <person name="Park S.Y."/>
            <person name="Proctor R.H."/>
            <person name="Regev A."/>
            <person name="Ruiz-Roldan M.C."/>
            <person name="Sain D."/>
            <person name="Sakthikumar S."/>
            <person name="Sykes S."/>
            <person name="Schwartz D.C."/>
            <person name="Turgeon B.G."/>
            <person name="Wapinski I."/>
            <person name="Yoder O."/>
            <person name="Young S."/>
            <person name="Zeng Q."/>
            <person name="Zhou S."/>
            <person name="Galagan J."/>
            <person name="Cuomo C.A."/>
            <person name="Kistler H.C."/>
            <person name="Rep M."/>
        </authorList>
    </citation>
    <scope>GENOME REANNOTATION</scope>
    <source>
        <strain evidence="3">ATCC MYA-4620 / CBS 123657 / FGSC 9075 / NRRL 31084 / PH-1</strain>
        <strain evidence="2">PH-1 / ATCC MYA-4620 / FGSC 9075 / NRRL 31084</strain>
    </source>
</reference>
<evidence type="ECO:0000313" key="3">
    <source>
        <dbReference type="Proteomes" id="UP000070720"/>
    </source>
</evidence>
<evidence type="ECO:0000313" key="1">
    <source>
        <dbReference type="EMBL" id="CEF84716.1"/>
    </source>
</evidence>
<protein>
    <submittedName>
        <fullName evidence="1">Chromosome 4, complete genome</fullName>
    </submittedName>
</protein>